<comment type="similarity">
    <text evidence="1">Belongs to the glycosyltransferase 32 family.</text>
</comment>
<dbReference type="GO" id="GO:0000009">
    <property type="term" value="F:alpha-1,6-mannosyltransferase activity"/>
    <property type="evidence" value="ECO:0007669"/>
    <property type="project" value="InterPro"/>
</dbReference>
<gene>
    <name evidence="2" type="ORF">B0A52_02161</name>
</gene>
<organism evidence="2 3">
    <name type="scientific">Exophiala mesophila</name>
    <name type="common">Black yeast-like fungus</name>
    <dbReference type="NCBI Taxonomy" id="212818"/>
    <lineage>
        <taxon>Eukaryota</taxon>
        <taxon>Fungi</taxon>
        <taxon>Dikarya</taxon>
        <taxon>Ascomycota</taxon>
        <taxon>Pezizomycotina</taxon>
        <taxon>Eurotiomycetes</taxon>
        <taxon>Chaetothyriomycetidae</taxon>
        <taxon>Chaetothyriales</taxon>
        <taxon>Herpotrichiellaceae</taxon>
        <taxon>Exophiala</taxon>
    </lineage>
</organism>
<dbReference type="VEuPathDB" id="FungiDB:PV10_07941"/>
<dbReference type="Gene3D" id="3.90.550.20">
    <property type="match status" value="1"/>
</dbReference>
<evidence type="ECO:0000313" key="2">
    <source>
        <dbReference type="EMBL" id="RVX73035.1"/>
    </source>
</evidence>
<dbReference type="PANTHER" id="PTHR31834:SF8">
    <property type="entry name" value="TRANSFERASE, PUTATIVE (AFU_ORTHOLOGUE AFUA_6G14040)-RELATED"/>
    <property type="match status" value="1"/>
</dbReference>
<dbReference type="Proteomes" id="UP000288859">
    <property type="component" value="Unassembled WGS sequence"/>
</dbReference>
<dbReference type="AlphaFoldDB" id="A0A438NB77"/>
<dbReference type="InterPro" id="IPR039367">
    <property type="entry name" value="Och1-like"/>
</dbReference>
<protein>
    <submittedName>
        <fullName evidence="2">Uncharacterized protein</fullName>
    </submittedName>
</protein>
<dbReference type="SUPFAM" id="SSF53448">
    <property type="entry name" value="Nucleotide-diphospho-sugar transferases"/>
    <property type="match status" value="1"/>
</dbReference>
<dbReference type="GO" id="GO:0006487">
    <property type="term" value="P:protein N-linked glycosylation"/>
    <property type="evidence" value="ECO:0007669"/>
    <property type="project" value="TreeGrafter"/>
</dbReference>
<dbReference type="OrthoDB" id="409543at2759"/>
<comment type="caution">
    <text evidence="2">The sequence shown here is derived from an EMBL/GenBank/DDBJ whole genome shotgun (WGS) entry which is preliminary data.</text>
</comment>
<proteinExistence type="inferred from homology"/>
<accession>A0A438NB77</accession>
<dbReference type="Pfam" id="PF04488">
    <property type="entry name" value="Gly_transf_sug"/>
    <property type="match status" value="1"/>
</dbReference>
<dbReference type="EMBL" id="NAJM01000009">
    <property type="protein sequence ID" value="RVX73035.1"/>
    <property type="molecule type" value="Genomic_DNA"/>
</dbReference>
<evidence type="ECO:0000313" key="3">
    <source>
        <dbReference type="Proteomes" id="UP000288859"/>
    </source>
</evidence>
<dbReference type="PANTHER" id="PTHR31834">
    <property type="entry name" value="INITIATION-SPECIFIC ALPHA-1,6-MANNOSYLTRANSFERASE"/>
    <property type="match status" value="1"/>
</dbReference>
<name>A0A438NB77_EXOME</name>
<dbReference type="InterPro" id="IPR007577">
    <property type="entry name" value="GlycoTrfase_DXD_sugar-bd_CS"/>
</dbReference>
<reference evidence="2 3" key="1">
    <citation type="submission" date="2017-03" db="EMBL/GenBank/DDBJ databases">
        <title>Genomes of endolithic fungi from Antarctica.</title>
        <authorList>
            <person name="Coleine C."/>
            <person name="Masonjones S."/>
            <person name="Stajich J.E."/>
        </authorList>
    </citation>
    <scope>NUCLEOTIDE SEQUENCE [LARGE SCALE GENOMIC DNA]</scope>
    <source>
        <strain evidence="2 3">CCFEE 6314</strain>
    </source>
</reference>
<dbReference type="GO" id="GO:0000136">
    <property type="term" value="C:mannan polymerase complex"/>
    <property type="evidence" value="ECO:0007669"/>
    <property type="project" value="TreeGrafter"/>
</dbReference>
<evidence type="ECO:0000256" key="1">
    <source>
        <dbReference type="ARBA" id="ARBA00009003"/>
    </source>
</evidence>
<sequence length="363" mass="41331">MTSAGTKCRRLTQVAFVALTLCVLFIQKPSLIPLPGYQQLVGEPRTWDAVAGGDARMGSSVIPVTSAYKPLEVDILADFPKKIVQTTTTAGKRDFEQMWKSWRDLNPDYTYWIMKGESQNFRDILGPQLMHLDDVLDEFVDQHFSVRPAIKRFWKQLNTPVLRTDFLRYLVMFARGGVYSDIDTSIIKPIHDWIPRRFLDDTEKPVNVVVGIERDETKEGALRPIGFAQWTLMTKPGHELFEKAIYRVMSNIEFLAGVQRVPVDRVVIPKADAVEATGPGMFTDVVVEVLREQGIGVDWLLFSNLTEPMLLGDILFLPINAFCGRHCRSDSPEYGDVYVQHHHQNGWFSSQSMKYSEQKTETA</sequence>
<dbReference type="InterPro" id="IPR029044">
    <property type="entry name" value="Nucleotide-diphossugar_trans"/>
</dbReference>